<accession>A0ABT2LQK9</accession>
<proteinExistence type="predicted"/>
<keyword evidence="3" id="KW-1185">Reference proteome</keyword>
<evidence type="ECO:0000256" key="1">
    <source>
        <dbReference type="SAM" id="MobiDB-lite"/>
    </source>
</evidence>
<dbReference type="RefSeq" id="WP_260905058.1">
    <property type="nucleotide sequence ID" value="NZ_JAOCZP010000005.1"/>
</dbReference>
<organism evidence="2 3">
    <name type="scientific">Chelativorans salis</name>
    <dbReference type="NCBI Taxonomy" id="2978478"/>
    <lineage>
        <taxon>Bacteria</taxon>
        <taxon>Pseudomonadati</taxon>
        <taxon>Pseudomonadota</taxon>
        <taxon>Alphaproteobacteria</taxon>
        <taxon>Hyphomicrobiales</taxon>
        <taxon>Phyllobacteriaceae</taxon>
        <taxon>Chelativorans</taxon>
    </lineage>
</organism>
<comment type="caution">
    <text evidence="2">The sequence shown here is derived from an EMBL/GenBank/DDBJ whole genome shotgun (WGS) entry which is preliminary data.</text>
</comment>
<evidence type="ECO:0000313" key="2">
    <source>
        <dbReference type="EMBL" id="MCT7376838.1"/>
    </source>
</evidence>
<dbReference type="EMBL" id="JAOCZP010000005">
    <property type="protein sequence ID" value="MCT7376838.1"/>
    <property type="molecule type" value="Genomic_DNA"/>
</dbReference>
<name>A0ABT2LQK9_9HYPH</name>
<feature type="compositionally biased region" description="Low complexity" evidence="1">
    <location>
        <begin position="1"/>
        <end position="16"/>
    </location>
</feature>
<feature type="region of interest" description="Disordered" evidence="1">
    <location>
        <begin position="1"/>
        <end position="21"/>
    </location>
</feature>
<protein>
    <submittedName>
        <fullName evidence="2">Uncharacterized protein</fullName>
    </submittedName>
</protein>
<feature type="region of interest" description="Disordered" evidence="1">
    <location>
        <begin position="81"/>
        <end position="100"/>
    </location>
</feature>
<evidence type="ECO:0000313" key="3">
    <source>
        <dbReference type="Proteomes" id="UP001320831"/>
    </source>
</evidence>
<gene>
    <name evidence="2" type="ORF">N5A92_17545</name>
</gene>
<sequence length="145" mass="15323">MEATSAAAPSLSSPLSEMQSNQMPVSITQEQNLFEYLIDVEKGLGISGEFANPAALFSKVLDHADEISQQVQDVVKSISTRSGDASGAVQAQKAGTTSDPGLEEIDMGQIVEQFWSATWTVYRATAVTNSVVAATSSAQSLIHQS</sequence>
<dbReference type="Proteomes" id="UP001320831">
    <property type="component" value="Unassembled WGS sequence"/>
</dbReference>
<reference evidence="2 3" key="1">
    <citation type="submission" date="2022-09" db="EMBL/GenBank/DDBJ databases">
        <title>Chelativorans salina sp. nov., a novel slightly halophilic bacterium isolated from a saline lake sediment enrichment.</title>
        <authorList>
            <person name="Gao L."/>
            <person name="Fang B.-Z."/>
            <person name="Li W.-J."/>
        </authorList>
    </citation>
    <scope>NUCLEOTIDE SEQUENCE [LARGE SCALE GENOMIC DNA]</scope>
    <source>
        <strain evidence="2 3">EGI FJ00035</strain>
    </source>
</reference>